<dbReference type="AlphaFoldDB" id="A0A8D7B1H6"/>
<gene>
    <name evidence="1" type="ORF">GSMUA_98280.1</name>
</gene>
<reference evidence="1" key="1">
    <citation type="submission" date="2021-03" db="EMBL/GenBank/DDBJ databases">
        <authorList>
            <consortium name="Genoscope - CEA"/>
            <person name="William W."/>
        </authorList>
    </citation>
    <scope>NUCLEOTIDE SEQUENCE</scope>
    <source>
        <strain evidence="1">Doubled-haploid Pahang</strain>
    </source>
</reference>
<proteinExistence type="predicted"/>
<name>A0A8D7B1H6_MUSAM</name>
<accession>A0A8D7B1H6</accession>
<evidence type="ECO:0000313" key="1">
    <source>
        <dbReference type="EMBL" id="CAG1860524.1"/>
    </source>
</evidence>
<dbReference type="EMBL" id="HG996466">
    <property type="protein sequence ID" value="CAG1860524.1"/>
    <property type="molecule type" value="Genomic_DNA"/>
</dbReference>
<organism evidence="1">
    <name type="scientific">Musa acuminata subsp. malaccensis</name>
    <name type="common">Wild banana</name>
    <name type="synonym">Musa malaccensis</name>
    <dbReference type="NCBI Taxonomy" id="214687"/>
    <lineage>
        <taxon>Eukaryota</taxon>
        <taxon>Viridiplantae</taxon>
        <taxon>Streptophyta</taxon>
        <taxon>Embryophyta</taxon>
        <taxon>Tracheophyta</taxon>
        <taxon>Spermatophyta</taxon>
        <taxon>Magnoliopsida</taxon>
        <taxon>Liliopsida</taxon>
        <taxon>Zingiberales</taxon>
        <taxon>Musaceae</taxon>
        <taxon>Musa</taxon>
    </lineage>
</organism>
<sequence length="34" mass="3748">VAVINFVQSPGVIGSLCTISKIKKINHSQHIYPR</sequence>
<protein>
    <submittedName>
        <fullName evidence="1">(wild Malaysian banana) hypothetical protein</fullName>
    </submittedName>
</protein>
<feature type="non-terminal residue" evidence="1">
    <location>
        <position position="1"/>
    </location>
</feature>